<dbReference type="InterPro" id="IPR007737">
    <property type="entry name" value="Mga_HTH"/>
</dbReference>
<evidence type="ECO:0000313" key="3">
    <source>
        <dbReference type="Proteomes" id="UP000095094"/>
    </source>
</evidence>
<keyword evidence="3" id="KW-1185">Reference proteome</keyword>
<sequence>MNYLDFLDDEDRERLTVLMTLQSYNDQYLTQKRLIELTGLSKFLLEKYLTELNHDCPELAISNELYDELTYQAISNDMIQKVQHTYAKRSLRFRFFIEVLVEEKTLKKFQEEQHIAKTTLYLIRNKVLNCLKQEKLLIQKNKLIGPEMHVRSIIFDIVSYFYFGEKYPFSRENTEEVKQLSQLLVSYFGLDLTFFQKKKLSLFIHIVRIRIKNHHAIKENLCSVSDQAQQLYKRQLTMIEQTLTSVTDLSDRPFKETNYLLTFLFVSEMLKIELNFNKELFTQTKIAAQALLTQLSKQFLVKDSQKEALYDSFLKKLLSLSIFRQSYTTFVDTAAYSYFAEVYSSLHKLILRFVRKDPFLLSLELSKNDQAKLYYDIMFTVLSLLEPVQLGRPINIYIDFSHGLAYTEYICRSLQRFRDLNIAVQKKFNNETQIVLSDYRLQKATCQQIVWKQPPTPSDWAKFADIVIELREIENEKNTLF</sequence>
<proteinExistence type="predicted"/>
<gene>
    <name evidence="2" type="ORF">BCR25_08820</name>
</gene>
<comment type="caution">
    <text evidence="2">The sequence shown here is derived from an EMBL/GenBank/DDBJ whole genome shotgun (WGS) entry which is preliminary data.</text>
</comment>
<evidence type="ECO:0000259" key="1">
    <source>
        <dbReference type="Pfam" id="PF05043"/>
    </source>
</evidence>
<name>A0A1E5GCZ6_9ENTE</name>
<reference evidence="3" key="1">
    <citation type="submission" date="2016-09" db="EMBL/GenBank/DDBJ databases">
        <authorList>
            <person name="Gulvik C.A."/>
        </authorList>
    </citation>
    <scope>NUCLEOTIDE SEQUENCE [LARGE SCALE GENOMIC DNA]</scope>
    <source>
        <strain evidence="3">LMG 8895</strain>
    </source>
</reference>
<dbReference type="EMBL" id="MIJY01000043">
    <property type="protein sequence ID" value="OEG10562.1"/>
    <property type="molecule type" value="Genomic_DNA"/>
</dbReference>
<feature type="domain" description="Mga helix-turn-helix" evidence="1">
    <location>
        <begin position="79"/>
        <end position="155"/>
    </location>
</feature>
<protein>
    <recommendedName>
        <fullName evidence="1">Mga helix-turn-helix domain-containing protein</fullName>
    </recommendedName>
</protein>
<dbReference type="Pfam" id="PF05043">
    <property type="entry name" value="Mga"/>
    <property type="match status" value="1"/>
</dbReference>
<dbReference type="Proteomes" id="UP000095094">
    <property type="component" value="Unassembled WGS sequence"/>
</dbReference>
<organism evidence="2 3">
    <name type="scientific">Enterococcus termitis</name>
    <dbReference type="NCBI Taxonomy" id="332950"/>
    <lineage>
        <taxon>Bacteria</taxon>
        <taxon>Bacillati</taxon>
        <taxon>Bacillota</taxon>
        <taxon>Bacilli</taxon>
        <taxon>Lactobacillales</taxon>
        <taxon>Enterococcaceae</taxon>
        <taxon>Enterococcus</taxon>
    </lineage>
</organism>
<dbReference type="RefSeq" id="WP_069664343.1">
    <property type="nucleotide sequence ID" value="NZ_JBHUJJ010000001.1"/>
</dbReference>
<dbReference type="OrthoDB" id="2143991at2"/>
<dbReference type="AlphaFoldDB" id="A0A1E5GCZ6"/>
<evidence type="ECO:0000313" key="2">
    <source>
        <dbReference type="EMBL" id="OEG10562.1"/>
    </source>
</evidence>
<accession>A0A1E5GCZ6</accession>